<comment type="caution">
    <text evidence="4">The sequence shown here is derived from an EMBL/GenBank/DDBJ whole genome shotgun (WGS) entry which is preliminary data.</text>
</comment>
<dbReference type="Pfam" id="PF03358">
    <property type="entry name" value="FMN_red"/>
    <property type="match status" value="1"/>
</dbReference>
<dbReference type="PANTHER" id="PTHR43278:SF2">
    <property type="entry name" value="IRON-SULFUR FLAVOPROTEIN"/>
    <property type="match status" value="1"/>
</dbReference>
<dbReference type="RefSeq" id="WP_186929840.1">
    <property type="nucleotide sequence ID" value="NZ_JACOOJ010000015.1"/>
</dbReference>
<keyword evidence="5" id="KW-1185">Reference proteome</keyword>
<dbReference type="SUPFAM" id="SSF52218">
    <property type="entry name" value="Flavoproteins"/>
    <property type="match status" value="1"/>
</dbReference>
<dbReference type="InterPro" id="IPR029039">
    <property type="entry name" value="Flavoprotein-like_sf"/>
</dbReference>
<evidence type="ECO:0000313" key="5">
    <source>
        <dbReference type="Proteomes" id="UP000651475"/>
    </source>
</evidence>
<dbReference type="Gene3D" id="3.40.50.360">
    <property type="match status" value="1"/>
</dbReference>
<keyword evidence="1" id="KW-0285">Flavoprotein</keyword>
<name>A0ABR7DNS8_9BACT</name>
<dbReference type="Proteomes" id="UP000651475">
    <property type="component" value="Unassembled WGS sequence"/>
</dbReference>
<feature type="domain" description="NADPH-dependent FMN reductase-like" evidence="3">
    <location>
        <begin position="1"/>
        <end position="129"/>
    </location>
</feature>
<keyword evidence="2" id="KW-0288">FMN</keyword>
<dbReference type="PANTHER" id="PTHR43278">
    <property type="entry name" value="NAD(P)H-DEPENDENT FMN-CONTAINING OXIDOREDUCTASE YWQN-RELATED"/>
    <property type="match status" value="1"/>
</dbReference>
<organism evidence="4 5">
    <name type="scientific">Parabacteroides hominis</name>
    <dbReference type="NCBI Taxonomy" id="2763057"/>
    <lineage>
        <taxon>Bacteria</taxon>
        <taxon>Pseudomonadati</taxon>
        <taxon>Bacteroidota</taxon>
        <taxon>Bacteroidia</taxon>
        <taxon>Bacteroidales</taxon>
        <taxon>Tannerellaceae</taxon>
        <taxon>Parabacteroides</taxon>
    </lineage>
</organism>
<evidence type="ECO:0000256" key="1">
    <source>
        <dbReference type="ARBA" id="ARBA00022630"/>
    </source>
</evidence>
<gene>
    <name evidence="4" type="ORF">H8S65_09945</name>
</gene>
<sequence length="190" mass="21247">MNILIINASPRRRGLISGMMDIMGEEAVACGHHVEQIRVSDLAFRPCIGCMHCRTHEKCCLPEDDAVRTLDQIKAADAIVIGSPCYWGNLNGHLKMLFDRMVYGMMGETEYGIPIGLHKGKKAVIVSTCTTPYPWNIFFNQTRGVVRALKEILKWSGFKVKGVIQKGGTKKNPTLSAREEARCRSLIRKL</sequence>
<accession>A0ABR7DNS8</accession>
<evidence type="ECO:0000259" key="3">
    <source>
        <dbReference type="Pfam" id="PF03358"/>
    </source>
</evidence>
<dbReference type="EMBL" id="JACOOJ010000015">
    <property type="protein sequence ID" value="MBC5633089.1"/>
    <property type="molecule type" value="Genomic_DNA"/>
</dbReference>
<dbReference type="InterPro" id="IPR005025">
    <property type="entry name" value="FMN_Rdtase-like_dom"/>
</dbReference>
<evidence type="ECO:0000313" key="4">
    <source>
        <dbReference type="EMBL" id="MBC5633089.1"/>
    </source>
</evidence>
<reference evidence="4 5" key="1">
    <citation type="submission" date="2020-08" db="EMBL/GenBank/DDBJ databases">
        <title>Genome public.</title>
        <authorList>
            <person name="Liu C."/>
            <person name="Sun Q."/>
        </authorList>
    </citation>
    <scope>NUCLEOTIDE SEQUENCE [LARGE SCALE GENOMIC DNA]</scope>
    <source>
        <strain evidence="4 5">NSJ-79</strain>
    </source>
</reference>
<dbReference type="InterPro" id="IPR051796">
    <property type="entry name" value="ISF_SsuE-like"/>
</dbReference>
<evidence type="ECO:0000256" key="2">
    <source>
        <dbReference type="ARBA" id="ARBA00022643"/>
    </source>
</evidence>
<protein>
    <submittedName>
        <fullName evidence="4">Flavodoxin family protein</fullName>
    </submittedName>
</protein>
<proteinExistence type="predicted"/>